<dbReference type="STRING" id="28189.CCYN74_30228"/>
<dbReference type="AlphaFoldDB" id="A0A0B7HIJ2"/>
<accession>A0A0B7HIJ2</accession>
<sequence>MGFEYKIQTKLTPQQISEIEQILSKNDYFERKYWVKEQLFWDFRHSDNHGKLPNVSLIIESDGIYICQWSTADVWQYLEELENYLYSQNISIQIIDYQE</sequence>
<proteinExistence type="predicted"/>
<protein>
    <submittedName>
        <fullName evidence="1">Uncharacterized protein</fullName>
    </submittedName>
</protein>
<dbReference type="EMBL" id="CDOD01000045">
    <property type="protein sequence ID" value="CEN38474.1"/>
    <property type="molecule type" value="Genomic_DNA"/>
</dbReference>
<organism evidence="1 2">
    <name type="scientific">Capnocytophaga cynodegmi</name>
    <dbReference type="NCBI Taxonomy" id="28189"/>
    <lineage>
        <taxon>Bacteria</taxon>
        <taxon>Pseudomonadati</taxon>
        <taxon>Bacteroidota</taxon>
        <taxon>Flavobacteriia</taxon>
        <taxon>Flavobacteriales</taxon>
        <taxon>Flavobacteriaceae</taxon>
        <taxon>Capnocytophaga</taxon>
    </lineage>
</organism>
<keyword evidence="2" id="KW-1185">Reference proteome</keyword>
<dbReference type="Proteomes" id="UP000038055">
    <property type="component" value="Unassembled WGS sequence"/>
</dbReference>
<dbReference type="RefSeq" id="WP_041993792.1">
    <property type="nucleotide sequence ID" value="NZ_CDOD01000045.1"/>
</dbReference>
<name>A0A0B7HIJ2_9FLAO</name>
<gene>
    <name evidence="1" type="ORF">CCYN2B_50059</name>
</gene>
<evidence type="ECO:0000313" key="1">
    <source>
        <dbReference type="EMBL" id="CEN38474.1"/>
    </source>
</evidence>
<reference evidence="2" key="1">
    <citation type="submission" date="2015-01" db="EMBL/GenBank/DDBJ databases">
        <authorList>
            <person name="MANFREDI Pablo"/>
        </authorList>
    </citation>
    <scope>NUCLEOTIDE SEQUENCE [LARGE SCALE GENOMIC DNA]</scope>
    <source>
        <strain evidence="2">Ccyn2B</strain>
    </source>
</reference>
<evidence type="ECO:0000313" key="2">
    <source>
        <dbReference type="Proteomes" id="UP000038055"/>
    </source>
</evidence>